<dbReference type="CDD" id="cd00082">
    <property type="entry name" value="HisKA"/>
    <property type="match status" value="1"/>
</dbReference>
<dbReference type="STRING" id="1457250.GCA_000755225_00717"/>
<dbReference type="EC" id="2.7.13.3" evidence="2"/>
<dbReference type="PANTHER" id="PTHR43711">
    <property type="entry name" value="TWO-COMPONENT HISTIDINE KINASE"/>
    <property type="match status" value="1"/>
</dbReference>
<dbReference type="SUPFAM" id="SSF47384">
    <property type="entry name" value="Homodimeric domain of signal transducing histidine kinase"/>
    <property type="match status" value="1"/>
</dbReference>
<organism evidence="8 9">
    <name type="scientific">Halapricum salinum</name>
    <dbReference type="NCBI Taxonomy" id="1457250"/>
    <lineage>
        <taxon>Archaea</taxon>
        <taxon>Methanobacteriati</taxon>
        <taxon>Methanobacteriota</taxon>
        <taxon>Stenosarchaea group</taxon>
        <taxon>Halobacteria</taxon>
        <taxon>Halobacteriales</taxon>
        <taxon>Haloarculaceae</taxon>
        <taxon>Halapricum</taxon>
    </lineage>
</organism>
<keyword evidence="4" id="KW-0808">Transferase</keyword>
<dbReference type="InterPro" id="IPR050736">
    <property type="entry name" value="Sensor_HK_Regulatory"/>
</dbReference>
<dbReference type="AlphaFoldDB" id="A0A4D6HEW2"/>
<dbReference type="Gene3D" id="1.10.287.130">
    <property type="match status" value="1"/>
</dbReference>
<dbReference type="InterPro" id="IPR003661">
    <property type="entry name" value="HisK_dim/P_dom"/>
</dbReference>
<keyword evidence="3" id="KW-0597">Phosphoprotein</keyword>
<name>A0A4D6HEW2_9EURY</name>
<keyword evidence="9" id="KW-1185">Reference proteome</keyword>
<sequence>MTDDHRPAIPFDSYPDPALAYTLEDDAAVVTDVNEAFEAAVDAPLPESISGLFERFDRVESTGERDARAAIVRGDSVGIALDGPPGSYAVRHVRSDDDSGTLVFTSLAETPPIEPVGIDHVASIVSHDLRNPLDVAKAHRRAAAETGDSEHFEAMADAHDRMEAIISDVLTLARGEAVIDPARGVSIERAAEDAWQSVDTEGASLTVASGLAETTADPDRLRRLFENLFRNAVEHGSPSAGDADPADDTVAVVVEALEDGFAVADDGPGIPREERDAVFEAGYTTHDRGTGLGLAIVERIVEAHGWDIRLTDAERGGARFEIRFDHQTDT</sequence>
<dbReference type="RefSeq" id="WP_049994678.1">
    <property type="nucleotide sequence ID" value="NZ_CP031310.1"/>
</dbReference>
<proteinExistence type="predicted"/>
<evidence type="ECO:0000259" key="7">
    <source>
        <dbReference type="PROSITE" id="PS50109"/>
    </source>
</evidence>
<keyword evidence="6" id="KW-0902">Two-component regulatory system</keyword>
<evidence type="ECO:0000256" key="1">
    <source>
        <dbReference type="ARBA" id="ARBA00000085"/>
    </source>
</evidence>
<feature type="domain" description="Histidine kinase" evidence="7">
    <location>
        <begin position="124"/>
        <end position="328"/>
    </location>
</feature>
<evidence type="ECO:0000313" key="9">
    <source>
        <dbReference type="Proteomes" id="UP000296706"/>
    </source>
</evidence>
<dbReference type="InterPro" id="IPR004358">
    <property type="entry name" value="Sig_transdc_His_kin-like_C"/>
</dbReference>
<accession>A0A4D6HEW2</accession>
<dbReference type="PANTHER" id="PTHR43711:SF1">
    <property type="entry name" value="HISTIDINE KINASE 1"/>
    <property type="match status" value="1"/>
</dbReference>
<dbReference type="KEGG" id="hsn:DV733_10885"/>
<dbReference type="Proteomes" id="UP000296706">
    <property type="component" value="Chromosome"/>
</dbReference>
<dbReference type="Pfam" id="PF02518">
    <property type="entry name" value="HATPase_c"/>
    <property type="match status" value="1"/>
</dbReference>
<dbReference type="InterPro" id="IPR036097">
    <property type="entry name" value="HisK_dim/P_sf"/>
</dbReference>
<evidence type="ECO:0000256" key="5">
    <source>
        <dbReference type="ARBA" id="ARBA00022777"/>
    </source>
</evidence>
<dbReference type="SMART" id="SM00387">
    <property type="entry name" value="HATPase_c"/>
    <property type="match status" value="1"/>
</dbReference>
<dbReference type="Pfam" id="PF00512">
    <property type="entry name" value="HisKA"/>
    <property type="match status" value="1"/>
</dbReference>
<protein>
    <recommendedName>
        <fullName evidence="2">histidine kinase</fullName>
        <ecNumber evidence="2">2.7.13.3</ecNumber>
    </recommendedName>
</protein>
<evidence type="ECO:0000256" key="6">
    <source>
        <dbReference type="ARBA" id="ARBA00023012"/>
    </source>
</evidence>
<dbReference type="SUPFAM" id="SSF55874">
    <property type="entry name" value="ATPase domain of HSP90 chaperone/DNA topoisomerase II/histidine kinase"/>
    <property type="match status" value="1"/>
</dbReference>
<dbReference type="PROSITE" id="PS50109">
    <property type="entry name" value="HIS_KIN"/>
    <property type="match status" value="1"/>
</dbReference>
<dbReference type="InterPro" id="IPR036890">
    <property type="entry name" value="HATPase_C_sf"/>
</dbReference>
<evidence type="ECO:0000256" key="3">
    <source>
        <dbReference type="ARBA" id="ARBA00022553"/>
    </source>
</evidence>
<dbReference type="CDD" id="cd00075">
    <property type="entry name" value="HATPase"/>
    <property type="match status" value="1"/>
</dbReference>
<evidence type="ECO:0000256" key="4">
    <source>
        <dbReference type="ARBA" id="ARBA00022679"/>
    </source>
</evidence>
<dbReference type="PRINTS" id="PR00344">
    <property type="entry name" value="BCTRLSENSOR"/>
</dbReference>
<dbReference type="GeneID" id="39848373"/>
<evidence type="ECO:0000313" key="8">
    <source>
        <dbReference type="EMBL" id="QCC51708.1"/>
    </source>
</evidence>
<dbReference type="InterPro" id="IPR003594">
    <property type="entry name" value="HATPase_dom"/>
</dbReference>
<dbReference type="InterPro" id="IPR005467">
    <property type="entry name" value="His_kinase_dom"/>
</dbReference>
<dbReference type="SMART" id="SM00388">
    <property type="entry name" value="HisKA"/>
    <property type="match status" value="1"/>
</dbReference>
<dbReference type="EMBL" id="CP031310">
    <property type="protein sequence ID" value="QCC51708.1"/>
    <property type="molecule type" value="Genomic_DNA"/>
</dbReference>
<comment type="catalytic activity">
    <reaction evidence="1">
        <text>ATP + protein L-histidine = ADP + protein N-phospho-L-histidine.</text>
        <dbReference type="EC" id="2.7.13.3"/>
    </reaction>
</comment>
<dbReference type="OrthoDB" id="8127at2157"/>
<gene>
    <name evidence="8" type="ORF">DV733_10885</name>
</gene>
<dbReference type="GO" id="GO:0000155">
    <property type="term" value="F:phosphorelay sensor kinase activity"/>
    <property type="evidence" value="ECO:0007669"/>
    <property type="project" value="InterPro"/>
</dbReference>
<keyword evidence="5 8" id="KW-0418">Kinase</keyword>
<reference evidence="8 9" key="1">
    <citation type="journal article" date="2019" name="Nat. Commun.">
        <title>A new type of DNA phosphorothioation-based antiviral system in archaea.</title>
        <authorList>
            <person name="Xiong L."/>
            <person name="Liu S."/>
            <person name="Chen S."/>
            <person name="Xiao Y."/>
            <person name="Zhu B."/>
            <person name="Gao Y."/>
            <person name="Zhang Y."/>
            <person name="Chen B."/>
            <person name="Luo J."/>
            <person name="Deng Z."/>
            <person name="Chen X."/>
            <person name="Wang L."/>
            <person name="Chen S."/>
        </authorList>
    </citation>
    <scope>NUCLEOTIDE SEQUENCE [LARGE SCALE GENOMIC DNA]</scope>
    <source>
        <strain evidence="8 9">CBA1105</strain>
    </source>
</reference>
<dbReference type="Gene3D" id="3.30.565.10">
    <property type="entry name" value="Histidine kinase-like ATPase, C-terminal domain"/>
    <property type="match status" value="1"/>
</dbReference>
<evidence type="ECO:0000256" key="2">
    <source>
        <dbReference type="ARBA" id="ARBA00012438"/>
    </source>
</evidence>